<keyword evidence="7" id="KW-1185">Reference proteome</keyword>
<comment type="similarity">
    <text evidence="1">Belongs to the N-acetylmuramoyl-L-alanine amidase 2 family.</text>
</comment>
<dbReference type="SUPFAM" id="SSF110997">
    <property type="entry name" value="Sporulation related repeat"/>
    <property type="match status" value="1"/>
</dbReference>
<dbReference type="Pfam" id="PF01510">
    <property type="entry name" value="Amidase_2"/>
    <property type="match status" value="1"/>
</dbReference>
<accession>A0ABS6JQN5</accession>
<dbReference type="GO" id="GO:0008745">
    <property type="term" value="F:N-acetylmuramoyl-L-alanine amidase activity"/>
    <property type="evidence" value="ECO:0007669"/>
    <property type="project" value="UniProtKB-EC"/>
</dbReference>
<dbReference type="SUPFAM" id="SSF55846">
    <property type="entry name" value="N-acetylmuramoyl-L-alanine amidase-like"/>
    <property type="match status" value="1"/>
</dbReference>
<dbReference type="Pfam" id="PF05036">
    <property type="entry name" value="SPOR"/>
    <property type="match status" value="1"/>
</dbReference>
<dbReference type="SMART" id="SM00644">
    <property type="entry name" value="Ami_2"/>
    <property type="match status" value="1"/>
</dbReference>
<dbReference type="EMBL" id="JAHQCR010000021">
    <property type="protein sequence ID" value="MBU9720845.1"/>
    <property type="molecule type" value="Genomic_DNA"/>
</dbReference>
<evidence type="ECO:0000259" key="5">
    <source>
        <dbReference type="PROSITE" id="PS51724"/>
    </source>
</evidence>
<sequence length="289" mass="32362">MEFQNLANLEDVKDQLTTHPNRTYSSHRIEEISYITIHHSATPSGNAESFANYHVNNNNWPGIGYHFVILRNGDVQWTNRLEVTSFHTGGHNTGNIGICLVGDGEFTDIQIDRVVELVAALREDLYVPVRRVLGHNEHPEQSTACPSLDMDMLRGRIDSIDGREEEPGGNGGEDMNLPTQTLRRGDRGEQVRRLQESLMEAGQSLPRYGADGIFGSETENGVLEFQRKHGLAVDGIAGPETLQKLREVLTKASDVIHRVQVGAFTDRDNAEELARELREQGYDVYIRTS</sequence>
<dbReference type="Gene3D" id="3.30.70.1070">
    <property type="entry name" value="Sporulation related repeat"/>
    <property type="match status" value="1"/>
</dbReference>
<dbReference type="InterPro" id="IPR036366">
    <property type="entry name" value="PGBDSf"/>
</dbReference>
<proteinExistence type="inferred from homology"/>
<dbReference type="InterPro" id="IPR006619">
    <property type="entry name" value="PGRP_domain_met/bac"/>
</dbReference>
<name>A0ABS6JQN5_9BACI</name>
<dbReference type="RefSeq" id="WP_088074551.1">
    <property type="nucleotide sequence ID" value="NZ_JAHQCR010000021.1"/>
</dbReference>
<dbReference type="InterPro" id="IPR007730">
    <property type="entry name" value="SPOR-like_dom"/>
</dbReference>
<evidence type="ECO:0000313" key="6">
    <source>
        <dbReference type="EMBL" id="MBU9720845.1"/>
    </source>
</evidence>
<comment type="caution">
    <text evidence="6">The sequence shown here is derived from an EMBL/GenBank/DDBJ whole genome shotgun (WGS) entry which is preliminary data.</text>
</comment>
<evidence type="ECO:0000256" key="3">
    <source>
        <dbReference type="ARBA" id="ARBA00032390"/>
    </source>
</evidence>
<dbReference type="PANTHER" id="PTHR11022:SF41">
    <property type="entry name" value="PEPTIDOGLYCAN-RECOGNITION PROTEIN LC-RELATED"/>
    <property type="match status" value="1"/>
</dbReference>
<dbReference type="InterPro" id="IPR036505">
    <property type="entry name" value="Amidase/PGRP_sf"/>
</dbReference>
<dbReference type="Pfam" id="PF01471">
    <property type="entry name" value="PG_binding_1"/>
    <property type="match status" value="1"/>
</dbReference>
<dbReference type="PROSITE" id="PS51724">
    <property type="entry name" value="SPOR"/>
    <property type="match status" value="1"/>
</dbReference>
<reference evidence="6 7" key="1">
    <citation type="submission" date="2021-06" db="EMBL/GenBank/DDBJ databases">
        <title>Bacillus sp. RD4P76, an endophyte from a halophyte.</title>
        <authorList>
            <person name="Sun J.-Q."/>
        </authorList>
    </citation>
    <scope>NUCLEOTIDE SEQUENCE [LARGE SCALE GENOMIC DNA]</scope>
    <source>
        <strain evidence="6 7">JCM 17098</strain>
    </source>
</reference>
<dbReference type="InterPro" id="IPR036680">
    <property type="entry name" value="SPOR-like_sf"/>
</dbReference>
<dbReference type="SUPFAM" id="SSF47090">
    <property type="entry name" value="PGBD-like"/>
    <property type="match status" value="1"/>
</dbReference>
<dbReference type="PANTHER" id="PTHR11022">
    <property type="entry name" value="PEPTIDOGLYCAN RECOGNITION PROTEIN"/>
    <property type="match status" value="1"/>
</dbReference>
<evidence type="ECO:0000256" key="2">
    <source>
        <dbReference type="ARBA" id="ARBA00030881"/>
    </source>
</evidence>
<evidence type="ECO:0000313" key="7">
    <source>
        <dbReference type="Proteomes" id="UP000790580"/>
    </source>
</evidence>
<dbReference type="Gene3D" id="3.40.80.10">
    <property type="entry name" value="Peptidoglycan recognition protein-like"/>
    <property type="match status" value="1"/>
</dbReference>
<dbReference type="InterPro" id="IPR036365">
    <property type="entry name" value="PGBD-like_sf"/>
</dbReference>
<organism evidence="6 7">
    <name type="scientific">Evansella alkalicola</name>
    <dbReference type="NCBI Taxonomy" id="745819"/>
    <lineage>
        <taxon>Bacteria</taxon>
        <taxon>Bacillati</taxon>
        <taxon>Bacillota</taxon>
        <taxon>Bacilli</taxon>
        <taxon>Bacillales</taxon>
        <taxon>Bacillaceae</taxon>
        <taxon>Evansella</taxon>
    </lineage>
</organism>
<keyword evidence="6" id="KW-0378">Hydrolase</keyword>
<evidence type="ECO:0000256" key="4">
    <source>
        <dbReference type="SAM" id="MobiDB-lite"/>
    </source>
</evidence>
<gene>
    <name evidence="6" type="ORF">KS407_05205</name>
</gene>
<dbReference type="InterPro" id="IPR015510">
    <property type="entry name" value="PGRP"/>
</dbReference>
<dbReference type="Proteomes" id="UP000790580">
    <property type="component" value="Unassembled WGS sequence"/>
</dbReference>
<dbReference type="InterPro" id="IPR002477">
    <property type="entry name" value="Peptidoglycan-bd-like"/>
</dbReference>
<protein>
    <recommendedName>
        <fullName evidence="3">Autolysin</fullName>
    </recommendedName>
    <alternativeName>
        <fullName evidence="2">Cell wall hydrolase</fullName>
    </alternativeName>
</protein>
<dbReference type="Gene3D" id="1.10.101.10">
    <property type="entry name" value="PGBD-like superfamily/PGBD"/>
    <property type="match status" value="1"/>
</dbReference>
<dbReference type="InterPro" id="IPR002502">
    <property type="entry name" value="Amidase_domain"/>
</dbReference>
<dbReference type="CDD" id="cd06583">
    <property type="entry name" value="PGRP"/>
    <property type="match status" value="1"/>
</dbReference>
<evidence type="ECO:0000256" key="1">
    <source>
        <dbReference type="ARBA" id="ARBA00007553"/>
    </source>
</evidence>
<feature type="region of interest" description="Disordered" evidence="4">
    <location>
        <begin position="161"/>
        <end position="187"/>
    </location>
</feature>
<dbReference type="SMART" id="SM00701">
    <property type="entry name" value="PGRP"/>
    <property type="match status" value="1"/>
</dbReference>
<feature type="domain" description="SPOR" evidence="5">
    <location>
        <begin position="251"/>
        <end position="289"/>
    </location>
</feature>